<reference evidence="3" key="1">
    <citation type="journal article" date="2019" name="Int. J. Syst. Evol. Microbiol.">
        <title>The Global Catalogue of Microorganisms (GCM) 10K type strain sequencing project: providing services to taxonomists for standard genome sequencing and annotation.</title>
        <authorList>
            <consortium name="The Broad Institute Genomics Platform"/>
            <consortium name="The Broad Institute Genome Sequencing Center for Infectious Disease"/>
            <person name="Wu L."/>
            <person name="Ma J."/>
        </authorList>
    </citation>
    <scope>NUCLEOTIDE SEQUENCE [LARGE SCALE GENOMIC DNA]</scope>
    <source>
        <strain evidence="3">JCM 18956</strain>
    </source>
</reference>
<evidence type="ECO:0000313" key="2">
    <source>
        <dbReference type="EMBL" id="GAA4674196.1"/>
    </source>
</evidence>
<protein>
    <recommendedName>
        <fullName evidence="4">Bacterial Ig domain-containing protein</fullName>
    </recommendedName>
</protein>
<keyword evidence="1" id="KW-0732">Signal</keyword>
<evidence type="ECO:0000313" key="3">
    <source>
        <dbReference type="Proteomes" id="UP001501295"/>
    </source>
</evidence>
<dbReference type="Proteomes" id="UP001501295">
    <property type="component" value="Unassembled WGS sequence"/>
</dbReference>
<evidence type="ECO:0008006" key="4">
    <source>
        <dbReference type="Google" id="ProtNLM"/>
    </source>
</evidence>
<feature type="signal peptide" evidence="1">
    <location>
        <begin position="1"/>
        <end position="27"/>
    </location>
</feature>
<gene>
    <name evidence="2" type="ORF">GCM10025780_18310</name>
</gene>
<dbReference type="RefSeq" id="WP_345375534.1">
    <property type="nucleotide sequence ID" value="NZ_BAABLM010000003.1"/>
</dbReference>
<feature type="chain" id="PRO_5046069072" description="Bacterial Ig domain-containing protein" evidence="1">
    <location>
        <begin position="28"/>
        <end position="412"/>
    </location>
</feature>
<evidence type="ECO:0000256" key="1">
    <source>
        <dbReference type="SAM" id="SignalP"/>
    </source>
</evidence>
<proteinExistence type="predicted"/>
<name>A0ABP8VY59_9MICO</name>
<keyword evidence="3" id="KW-1185">Reference proteome</keyword>
<sequence length="412" mass="42450">MSRTPALSLGAAALVAAAALVPSAANAAAPGGSSPQAWSASAPVFDLIDGHQFLGDSPASQDRTPRVRVSTYEASHVGASLVVRDAVTKAELCTGDLPVRLISAAYYGTYCSLSALPIGTTDVEAFYVSADGDEETDVSDVLHIQELPQRIELDVVGYDADTDTVRLQGTGMPDEAIEVGQGLEGETFSGIHKTVDVADDGTWQTTFASPADAAFDSLLVKGATLQAHAEFAKGAPTTPKVVATDHGDQILVEAIATQGDRIVIRDRSGRDIASAPRTGPSTILSFRAPTAEADFFVHAVTTTLETGDILSPAEKITVKQGVGPRLETAPVVGNVTRAASRVTAAVTATPGALVTAKDDTGAILGSRIAGATGVVQLSVTVPATVRAGSELFVEQSKNGQTSDREAFEIPTV</sequence>
<comment type="caution">
    <text evidence="2">The sequence shown here is derived from an EMBL/GenBank/DDBJ whole genome shotgun (WGS) entry which is preliminary data.</text>
</comment>
<dbReference type="EMBL" id="BAABLM010000003">
    <property type="protein sequence ID" value="GAA4674196.1"/>
    <property type="molecule type" value="Genomic_DNA"/>
</dbReference>
<organism evidence="2 3">
    <name type="scientific">Frondihabitans cladoniiphilus</name>
    <dbReference type="NCBI Taxonomy" id="715785"/>
    <lineage>
        <taxon>Bacteria</taxon>
        <taxon>Bacillati</taxon>
        <taxon>Actinomycetota</taxon>
        <taxon>Actinomycetes</taxon>
        <taxon>Micrococcales</taxon>
        <taxon>Microbacteriaceae</taxon>
        <taxon>Frondihabitans</taxon>
    </lineage>
</organism>
<accession>A0ABP8VY59</accession>